<name>A0A0F2M966_SPOSC</name>
<dbReference type="GeneID" id="27671678"/>
<sequence>MGVTTRSQARGAAVHTPSTSWAEQPVPGASKDATKDAKVDAKLTKSKPGAPSRAARKAKPRNKASAATAAATTPADDDQAGIIYPAEDAKLENIVAILDSNEATYKVHWMDHRDRMGRRDGTKYINLIWFDLVTQDTMAQLLASCDVLIDKSDVQRAFFYNEEDRRLIEQGVEDLVEGRGWFRQEEYDSDI</sequence>
<protein>
    <submittedName>
        <fullName evidence="2">Uncharacterized protein</fullName>
    </submittedName>
</protein>
<dbReference type="RefSeq" id="XP_016588300.1">
    <property type="nucleotide sequence ID" value="XM_016736401.1"/>
</dbReference>
<dbReference type="EMBL" id="AXCR01000007">
    <property type="protein sequence ID" value="KJR85624.1"/>
    <property type="molecule type" value="Genomic_DNA"/>
</dbReference>
<feature type="compositionally biased region" description="Basic and acidic residues" evidence="1">
    <location>
        <begin position="32"/>
        <end position="43"/>
    </location>
</feature>
<gene>
    <name evidence="2" type="ORF">SPSK_09832</name>
</gene>
<reference evidence="2 3" key="1">
    <citation type="journal article" date="2014" name="BMC Genomics">
        <title>Comparative genomics of the major fungal agents of human and animal Sporotrichosis: Sporothrix schenckii and Sporothrix brasiliensis.</title>
        <authorList>
            <person name="Teixeira M.M."/>
            <person name="de Almeida L.G."/>
            <person name="Kubitschek-Barreira P."/>
            <person name="Alves F.L."/>
            <person name="Kioshima E.S."/>
            <person name="Abadio A.K."/>
            <person name="Fernandes L."/>
            <person name="Derengowski L.S."/>
            <person name="Ferreira K.S."/>
            <person name="Souza R.C."/>
            <person name="Ruiz J.C."/>
            <person name="de Andrade N.C."/>
            <person name="Paes H.C."/>
            <person name="Nicola A.M."/>
            <person name="Albuquerque P."/>
            <person name="Gerber A.L."/>
            <person name="Martins V.P."/>
            <person name="Peconick L.D."/>
            <person name="Neto A.V."/>
            <person name="Chaucanez C.B."/>
            <person name="Silva P.A."/>
            <person name="Cunha O.L."/>
            <person name="de Oliveira F.F."/>
            <person name="dos Santos T.C."/>
            <person name="Barros A.L."/>
            <person name="Soares M.A."/>
            <person name="de Oliveira L.M."/>
            <person name="Marini M.M."/>
            <person name="Villalobos-Duno H."/>
            <person name="Cunha M.M."/>
            <person name="de Hoog S."/>
            <person name="da Silveira J.F."/>
            <person name="Henrissat B."/>
            <person name="Nino-Vega G.A."/>
            <person name="Cisalpino P.S."/>
            <person name="Mora-Montes H.M."/>
            <person name="Almeida S.R."/>
            <person name="Stajich J.E."/>
            <person name="Lopes-Bezerra L.M."/>
            <person name="Vasconcelos A.T."/>
            <person name="Felipe M.S."/>
        </authorList>
    </citation>
    <scope>NUCLEOTIDE SEQUENCE [LARGE SCALE GENOMIC DNA]</scope>
    <source>
        <strain evidence="2 3">1099-18</strain>
    </source>
</reference>
<feature type="compositionally biased region" description="Low complexity" evidence="1">
    <location>
        <begin position="63"/>
        <end position="74"/>
    </location>
</feature>
<evidence type="ECO:0000256" key="1">
    <source>
        <dbReference type="SAM" id="MobiDB-lite"/>
    </source>
</evidence>
<organism evidence="2 3">
    <name type="scientific">Sporothrix schenckii 1099-18</name>
    <dbReference type="NCBI Taxonomy" id="1397361"/>
    <lineage>
        <taxon>Eukaryota</taxon>
        <taxon>Fungi</taxon>
        <taxon>Dikarya</taxon>
        <taxon>Ascomycota</taxon>
        <taxon>Pezizomycotina</taxon>
        <taxon>Sordariomycetes</taxon>
        <taxon>Sordariomycetidae</taxon>
        <taxon>Ophiostomatales</taxon>
        <taxon>Ophiostomataceae</taxon>
        <taxon>Sporothrix</taxon>
    </lineage>
</organism>
<accession>A0A0F2M966</accession>
<reference evidence="2 3" key="2">
    <citation type="journal article" date="2015" name="Eukaryot. Cell">
        <title>Asexual propagation of a virulent clone complex in a human and feline outbreak of sporotrichosis.</title>
        <authorList>
            <person name="Teixeira Mde M."/>
            <person name="Rodrigues A.M."/>
            <person name="Tsui C.K."/>
            <person name="de Almeida L.G."/>
            <person name="Van Diepeningen A.D."/>
            <person name="van den Ende B.G."/>
            <person name="Fernandes G.F."/>
            <person name="Kano R."/>
            <person name="Hamelin R.C."/>
            <person name="Lopes-Bezerra L.M."/>
            <person name="Vasconcelos A.T."/>
            <person name="de Hoog S."/>
            <person name="de Camargo Z.P."/>
            <person name="Felipe M.S."/>
        </authorList>
    </citation>
    <scope>NUCLEOTIDE SEQUENCE [LARGE SCALE GENOMIC DNA]</scope>
    <source>
        <strain evidence="2 3">1099-18</strain>
    </source>
</reference>
<dbReference type="OrthoDB" id="10366939at2759"/>
<evidence type="ECO:0000313" key="3">
    <source>
        <dbReference type="Proteomes" id="UP000033710"/>
    </source>
</evidence>
<proteinExistence type="predicted"/>
<dbReference type="KEGG" id="ssck:SPSK_09832"/>
<dbReference type="VEuPathDB" id="FungiDB:SPSK_09832"/>
<dbReference type="Proteomes" id="UP000033710">
    <property type="component" value="Unassembled WGS sequence"/>
</dbReference>
<feature type="region of interest" description="Disordered" evidence="1">
    <location>
        <begin position="1"/>
        <end position="75"/>
    </location>
</feature>
<evidence type="ECO:0000313" key="2">
    <source>
        <dbReference type="EMBL" id="KJR85624.1"/>
    </source>
</evidence>
<comment type="caution">
    <text evidence="2">The sequence shown here is derived from an EMBL/GenBank/DDBJ whole genome shotgun (WGS) entry which is preliminary data.</text>
</comment>
<dbReference type="AlphaFoldDB" id="A0A0F2M966"/>